<sequence length="125" mass="15061">MKVIDGVKYYRISEVCKMVERSQTTISRVWYGAAEYAKENNIHFPFVLPKYRNDLDQKRTRYWSEEGVAKLIKFRDSLMPGDLAFYNRHHMWGERQQIAKERKEFKQAMEKAVDTDLNDLMKEKF</sequence>
<reference evidence="1" key="1">
    <citation type="journal article" date="2021" name="Proc. Natl. Acad. Sci. U.S.A.">
        <title>A Catalog of Tens of Thousands of Viruses from Human Metagenomes Reveals Hidden Associations with Chronic Diseases.</title>
        <authorList>
            <person name="Tisza M.J."/>
            <person name="Buck C.B."/>
        </authorList>
    </citation>
    <scope>NUCLEOTIDE SEQUENCE</scope>
    <source>
        <strain evidence="1">CtaDn21</strain>
    </source>
</reference>
<evidence type="ECO:0000313" key="1">
    <source>
        <dbReference type="EMBL" id="DAF98301.1"/>
    </source>
</evidence>
<organism evidence="1">
    <name type="scientific">Siphoviridae sp. ctaDn21</name>
    <dbReference type="NCBI Taxonomy" id="2825563"/>
    <lineage>
        <taxon>Viruses</taxon>
        <taxon>Duplodnaviria</taxon>
        <taxon>Heunggongvirae</taxon>
        <taxon>Uroviricota</taxon>
        <taxon>Caudoviricetes</taxon>
    </lineage>
</organism>
<accession>A0A8S5UUZ6</accession>
<dbReference type="EMBL" id="BK016144">
    <property type="protein sequence ID" value="DAF98301.1"/>
    <property type="molecule type" value="Genomic_DNA"/>
</dbReference>
<protein>
    <submittedName>
        <fullName evidence="1">Transcriptional regulator, MerR family regulator, MerR family, Protein.9A</fullName>
    </submittedName>
</protein>
<proteinExistence type="predicted"/>
<name>A0A8S5UUZ6_9CAUD</name>